<dbReference type="GO" id="GO:0006446">
    <property type="term" value="P:regulation of translational initiation"/>
    <property type="evidence" value="ECO:0000318"/>
    <property type="project" value="GO_Central"/>
</dbReference>
<feature type="region of interest" description="Disordered" evidence="10">
    <location>
        <begin position="91"/>
        <end position="112"/>
    </location>
</feature>
<dbReference type="InterPro" id="IPR008271">
    <property type="entry name" value="Ser/Thr_kinase_AS"/>
</dbReference>
<dbReference type="SMART" id="SM00358">
    <property type="entry name" value="DSRM"/>
    <property type="match status" value="2"/>
</dbReference>
<keyword evidence="6" id="KW-0418">Kinase</keyword>
<feature type="domain" description="DRBM" evidence="12">
    <location>
        <begin position="116"/>
        <end position="184"/>
    </location>
</feature>
<dbReference type="InParanoid" id="A0A6I8P2I4"/>
<keyword evidence="14" id="KW-1185">Reference proteome</keyword>
<protein>
    <recommendedName>
        <fullName evidence="1">non-specific serine/threonine protein kinase</fullName>
        <ecNumber evidence="1">2.7.11.1</ecNumber>
    </recommendedName>
</protein>
<evidence type="ECO:0000256" key="2">
    <source>
        <dbReference type="ARBA" id="ARBA00022527"/>
    </source>
</evidence>
<dbReference type="PROSITE" id="PS50011">
    <property type="entry name" value="PROTEIN_KINASE_DOM"/>
    <property type="match status" value="1"/>
</dbReference>
<keyword evidence="7" id="KW-0067">ATP-binding</keyword>
<evidence type="ECO:0000313" key="14">
    <source>
        <dbReference type="Proteomes" id="UP000002279"/>
    </source>
</evidence>
<dbReference type="Gene3D" id="1.10.510.10">
    <property type="entry name" value="Transferase(Phosphotransferase) domain 1"/>
    <property type="match status" value="1"/>
</dbReference>
<dbReference type="Bgee" id="ENSOANG00000003939">
    <property type="expression patterns" value="Expressed in liver and 8 other cell types or tissues"/>
</dbReference>
<reference evidence="13" key="2">
    <citation type="submission" date="2025-08" db="UniProtKB">
        <authorList>
            <consortium name="Ensembl"/>
        </authorList>
    </citation>
    <scope>IDENTIFICATION</scope>
    <source>
        <strain evidence="13">Glennie</strain>
    </source>
</reference>
<evidence type="ECO:0000256" key="7">
    <source>
        <dbReference type="ARBA" id="ARBA00022840"/>
    </source>
</evidence>
<keyword evidence="3" id="KW-0597">Phosphoprotein</keyword>
<evidence type="ECO:0000256" key="10">
    <source>
        <dbReference type="SAM" id="MobiDB-lite"/>
    </source>
</evidence>
<dbReference type="PANTHER" id="PTHR11042">
    <property type="entry name" value="EUKARYOTIC TRANSLATION INITIATION FACTOR 2-ALPHA KINASE EIF2-ALPHA KINASE -RELATED"/>
    <property type="match status" value="1"/>
</dbReference>
<evidence type="ECO:0000256" key="5">
    <source>
        <dbReference type="ARBA" id="ARBA00022741"/>
    </source>
</evidence>
<dbReference type="Pfam" id="PF00069">
    <property type="entry name" value="Pkinase"/>
    <property type="match status" value="1"/>
</dbReference>
<dbReference type="GO" id="GO:0005737">
    <property type="term" value="C:cytoplasm"/>
    <property type="evidence" value="ECO:0000318"/>
    <property type="project" value="GO_Central"/>
</dbReference>
<name>A0A6I8P2I4_ORNAN</name>
<dbReference type="GO" id="GO:0003723">
    <property type="term" value="F:RNA binding"/>
    <property type="evidence" value="ECO:0007669"/>
    <property type="project" value="UniProtKB-UniRule"/>
</dbReference>
<dbReference type="AlphaFoldDB" id="A0A6I8P2I4"/>
<dbReference type="SUPFAM" id="SSF56112">
    <property type="entry name" value="Protein kinase-like (PK-like)"/>
    <property type="match status" value="1"/>
</dbReference>
<evidence type="ECO:0000259" key="12">
    <source>
        <dbReference type="PROSITE" id="PS50137"/>
    </source>
</evidence>
<proteinExistence type="inferred from homology"/>
<dbReference type="FunFam" id="3.30.160.20:FF:000045">
    <property type="entry name" value="Eukaryotic translation initiation factor 2-alpha kinase 2"/>
    <property type="match status" value="1"/>
</dbReference>
<dbReference type="GO" id="GO:0005524">
    <property type="term" value="F:ATP binding"/>
    <property type="evidence" value="ECO:0007669"/>
    <property type="project" value="UniProtKB-KW"/>
</dbReference>
<dbReference type="Gene3D" id="3.30.160.20">
    <property type="match status" value="2"/>
</dbReference>
<accession>A0A6I8P2I4</accession>
<dbReference type="OMA" id="KIACEMM"/>
<dbReference type="InterPro" id="IPR000719">
    <property type="entry name" value="Prot_kinase_dom"/>
</dbReference>
<sequence>MSVSGCAGRMANAPEPRIHSAHLHEYCQKRGLKLVYRDVSKTGPDHNLQFTIQVIIEGREFPEASGSSKKKAKDAAAKLAVKILERENQIERSLTSPVSKSQPSNSTSESSSAYHNYMGLVNQWAQVEGLHLNIDFSHKYDEVSKLPSSSCTLTIGKYQAIGHGKNKQEAKQRAAKVVYEQMKLDKASVVPSRLSRLPQFGQLGVGVSVESGRSTSEFSDSGPPHRNGLSGDTSETRTEELTFTDSSLLKNPNVQRKPKRPLAANFVLGKSENKSGNRFSADKHFNSTYDDISLINSGGFGKVFKVRCILDGHHYAVKRVKFDEESVVREVKALAKLSHVHIVRYYSCWEGLDFDPENSNSNSSSTRCLYIVMELCEKGTLSNWIDQRRNKESDKALSLNIFQQITSGVEYIHSQKLIHRDLKPANIFVVGENNIKIGDFGLATSLKTTEKTIGKGTERYMSPEQYLSSAYGTEVDIFALGLILFELLHICSTASEVYKIWGKVRVCEFPAEFVQRYPKEKKLLQKLLSQKPEDRPKASDILTFLKQLTEEKVITYAHYTH</sequence>
<dbReference type="Pfam" id="PF00035">
    <property type="entry name" value="dsrm"/>
    <property type="match status" value="2"/>
</dbReference>
<feature type="domain" description="DRBM" evidence="12">
    <location>
        <begin position="23"/>
        <end position="86"/>
    </location>
</feature>
<feature type="compositionally biased region" description="Low complexity" evidence="10">
    <location>
        <begin position="99"/>
        <end position="112"/>
    </location>
</feature>
<feature type="region of interest" description="Disordered" evidence="10">
    <location>
        <begin position="211"/>
        <end position="255"/>
    </location>
</feature>
<feature type="domain" description="Protein kinase" evidence="11">
    <location>
        <begin position="289"/>
        <end position="561"/>
    </location>
</feature>
<keyword evidence="2" id="KW-0723">Serine/threonine-protein kinase</keyword>
<keyword evidence="9" id="KW-0694">RNA-binding</keyword>
<dbReference type="PROSITE" id="PS50137">
    <property type="entry name" value="DS_RBD"/>
    <property type="match status" value="2"/>
</dbReference>
<dbReference type="FunCoup" id="A0A6I8P2I4">
    <property type="interactions" value="872"/>
</dbReference>
<reference evidence="13" key="3">
    <citation type="submission" date="2025-09" db="UniProtKB">
        <authorList>
            <consortium name="Ensembl"/>
        </authorList>
    </citation>
    <scope>IDENTIFICATION</scope>
    <source>
        <strain evidence="13">Glennie</strain>
    </source>
</reference>
<keyword evidence="5" id="KW-0547">Nucleotide-binding</keyword>
<gene>
    <name evidence="13" type="primary">EIF2AK2</name>
</gene>
<dbReference type="FunFam" id="1.10.510.10:FF:000251">
    <property type="entry name" value="eukaryotic translation initiation factor 2-alpha kinase 3"/>
    <property type="match status" value="1"/>
</dbReference>
<dbReference type="Gene3D" id="3.30.200.20">
    <property type="entry name" value="Phosphorylase Kinase, domain 1"/>
    <property type="match status" value="1"/>
</dbReference>
<dbReference type="PROSITE" id="PS00108">
    <property type="entry name" value="PROTEIN_KINASE_ST"/>
    <property type="match status" value="1"/>
</dbReference>
<dbReference type="EC" id="2.7.11.1" evidence="1"/>
<reference evidence="13 14" key="1">
    <citation type="journal article" date="2008" name="Nature">
        <title>Genome analysis of the platypus reveals unique signatures of evolution.</title>
        <authorList>
            <person name="Warren W.C."/>
            <person name="Hillier L.W."/>
            <person name="Marshall Graves J.A."/>
            <person name="Birney E."/>
            <person name="Ponting C.P."/>
            <person name="Grutzner F."/>
            <person name="Belov K."/>
            <person name="Miller W."/>
            <person name="Clarke L."/>
            <person name="Chinwalla A.T."/>
            <person name="Yang S.P."/>
            <person name="Heger A."/>
            <person name="Locke D.P."/>
            <person name="Miethke P."/>
            <person name="Waters P.D."/>
            <person name="Veyrunes F."/>
            <person name="Fulton L."/>
            <person name="Fulton B."/>
            <person name="Graves T."/>
            <person name="Wallis J."/>
            <person name="Puente X.S."/>
            <person name="Lopez-Otin C."/>
            <person name="Ordonez G.R."/>
            <person name="Eichler E.E."/>
            <person name="Chen L."/>
            <person name="Cheng Z."/>
            <person name="Deakin J.E."/>
            <person name="Alsop A."/>
            <person name="Thompson K."/>
            <person name="Kirby P."/>
            <person name="Papenfuss A.T."/>
            <person name="Wakefield M.J."/>
            <person name="Olender T."/>
            <person name="Lancet D."/>
            <person name="Huttley G.A."/>
            <person name="Smit A.F."/>
            <person name="Pask A."/>
            <person name="Temple-Smith P."/>
            <person name="Batzer M.A."/>
            <person name="Walker J.A."/>
            <person name="Konkel M.K."/>
            <person name="Harris R.S."/>
            <person name="Whittington C.M."/>
            <person name="Wong E.S."/>
            <person name="Gemmell N.J."/>
            <person name="Buschiazzo E."/>
            <person name="Vargas Jentzsch I.M."/>
            <person name="Merkel A."/>
            <person name="Schmitz J."/>
            <person name="Zemann A."/>
            <person name="Churakov G."/>
            <person name="Kriegs J.O."/>
            <person name="Brosius J."/>
            <person name="Murchison E.P."/>
            <person name="Sachidanandam R."/>
            <person name="Smith C."/>
            <person name="Hannon G.J."/>
            <person name="Tsend-Ayush E."/>
            <person name="McMillan D."/>
            <person name="Attenborough R."/>
            <person name="Rens W."/>
            <person name="Ferguson-Smith M."/>
            <person name="Lefevre C.M."/>
            <person name="Sharp J.A."/>
            <person name="Nicholas K.R."/>
            <person name="Ray D.A."/>
            <person name="Kube M."/>
            <person name="Reinhardt R."/>
            <person name="Pringle T.H."/>
            <person name="Taylor J."/>
            <person name="Jones R.C."/>
            <person name="Nixon B."/>
            <person name="Dacheux J.L."/>
            <person name="Niwa H."/>
            <person name="Sekita Y."/>
            <person name="Huang X."/>
            <person name="Stark A."/>
            <person name="Kheradpour P."/>
            <person name="Kellis M."/>
            <person name="Flicek P."/>
            <person name="Chen Y."/>
            <person name="Webber C."/>
            <person name="Hardison R."/>
            <person name="Nelson J."/>
            <person name="Hallsworth-Pepin K."/>
            <person name="Delehaunty K."/>
            <person name="Markovic C."/>
            <person name="Minx P."/>
            <person name="Feng Y."/>
            <person name="Kremitzki C."/>
            <person name="Mitreva M."/>
            <person name="Glasscock J."/>
            <person name="Wylie T."/>
            <person name="Wohldmann P."/>
            <person name="Thiru P."/>
            <person name="Nhan M.N."/>
            <person name="Pohl C.S."/>
            <person name="Smith S.M."/>
            <person name="Hou S."/>
            <person name="Nefedov M."/>
            <person name="de Jong P.J."/>
            <person name="Renfree M.B."/>
            <person name="Mardis E.R."/>
            <person name="Wilson R.K."/>
        </authorList>
    </citation>
    <scope>NUCLEOTIDE SEQUENCE [LARGE SCALE GENOMIC DNA]</scope>
    <source>
        <strain evidence="13 14">Glennie</strain>
    </source>
</reference>
<keyword evidence="4" id="KW-0808">Transferase</keyword>
<dbReference type="GeneTree" id="ENSGT00940000160736"/>
<evidence type="ECO:0000256" key="1">
    <source>
        <dbReference type="ARBA" id="ARBA00012513"/>
    </source>
</evidence>
<evidence type="ECO:0000256" key="4">
    <source>
        <dbReference type="ARBA" id="ARBA00022679"/>
    </source>
</evidence>
<dbReference type="SUPFAM" id="SSF54768">
    <property type="entry name" value="dsRNA-binding domain-like"/>
    <property type="match status" value="2"/>
</dbReference>
<dbReference type="Proteomes" id="UP000002279">
    <property type="component" value="Chromosome X1"/>
</dbReference>
<dbReference type="InterPro" id="IPR014720">
    <property type="entry name" value="dsRBD_dom"/>
</dbReference>
<dbReference type="PANTHER" id="PTHR11042:SF163">
    <property type="entry name" value="INTERFERON-INDUCED, DOUBLE-STRANDED RNA-ACTIVATED PROTEIN KINASE"/>
    <property type="match status" value="1"/>
</dbReference>
<evidence type="ECO:0000259" key="11">
    <source>
        <dbReference type="PROSITE" id="PS50011"/>
    </source>
</evidence>
<organism evidence="13 14">
    <name type="scientific">Ornithorhynchus anatinus</name>
    <name type="common">Duckbill platypus</name>
    <dbReference type="NCBI Taxonomy" id="9258"/>
    <lineage>
        <taxon>Eukaryota</taxon>
        <taxon>Metazoa</taxon>
        <taxon>Chordata</taxon>
        <taxon>Craniata</taxon>
        <taxon>Vertebrata</taxon>
        <taxon>Euteleostomi</taxon>
        <taxon>Mammalia</taxon>
        <taxon>Monotremata</taxon>
        <taxon>Ornithorhynchidae</taxon>
        <taxon>Ornithorhynchus</taxon>
    </lineage>
</organism>
<dbReference type="GO" id="GO:0005634">
    <property type="term" value="C:nucleus"/>
    <property type="evidence" value="ECO:0000318"/>
    <property type="project" value="GO_Central"/>
</dbReference>
<evidence type="ECO:0000256" key="6">
    <source>
        <dbReference type="ARBA" id="ARBA00022777"/>
    </source>
</evidence>
<dbReference type="GO" id="GO:0004694">
    <property type="term" value="F:eukaryotic translation initiation factor 2alpha kinase activity"/>
    <property type="evidence" value="ECO:0000318"/>
    <property type="project" value="GO_Central"/>
</dbReference>
<dbReference type="InterPro" id="IPR050339">
    <property type="entry name" value="CC_SR_Kinase"/>
</dbReference>
<evidence type="ECO:0000256" key="8">
    <source>
        <dbReference type="ARBA" id="ARBA00037982"/>
    </source>
</evidence>
<evidence type="ECO:0000256" key="9">
    <source>
        <dbReference type="PROSITE-ProRule" id="PRU00266"/>
    </source>
</evidence>
<dbReference type="GO" id="GO:0017148">
    <property type="term" value="P:negative regulation of translation"/>
    <property type="evidence" value="ECO:0000318"/>
    <property type="project" value="GO_Central"/>
</dbReference>
<comment type="similarity">
    <text evidence="8">Belongs to the protein kinase superfamily. Ser/Thr protein kinase family. GCN2 subfamily.</text>
</comment>
<evidence type="ECO:0000256" key="3">
    <source>
        <dbReference type="ARBA" id="ARBA00022553"/>
    </source>
</evidence>
<dbReference type="Ensembl" id="ENSOANT00000059782.1">
    <property type="protein sequence ID" value="ENSOANP00000046704.1"/>
    <property type="gene ID" value="ENSOANG00000003939.4"/>
</dbReference>
<dbReference type="InterPro" id="IPR011009">
    <property type="entry name" value="Kinase-like_dom_sf"/>
</dbReference>
<feature type="compositionally biased region" description="Polar residues" evidence="10">
    <location>
        <begin position="241"/>
        <end position="254"/>
    </location>
</feature>
<evidence type="ECO:0000313" key="13">
    <source>
        <dbReference type="Ensembl" id="ENSOANP00000046704.1"/>
    </source>
</evidence>
<dbReference type="SMART" id="SM00220">
    <property type="entry name" value="S_TKc"/>
    <property type="match status" value="1"/>
</dbReference>